<comment type="caution">
    <text evidence="11">The sequence shown here is derived from an EMBL/GenBank/DDBJ whole genome shotgun (WGS) entry which is preliminary data.</text>
</comment>
<sequence>MASLDLLGALFAIAISGLLNIWFFTKKAHKSSAFEIQTTKPVSLPAGWWSSAERFQAERRAIFSQSWICISHRGRFKKPGDYIVYEVAGFRVLMILGKDKVVRSFHNVCRHRAFPVARKDSGTATILGCRYHGWSYDYTGRLIKAPYFDNKPGFDKSINGLFEINTKEDKNGFLYINTTTDPNNARSIPSEGIVGGKLINVKPDLTYETGNEFEPPTTISPVTVITRFFRTFFDTSEARMNMFPLTVVHAPSGSNIWYQITYNPVSAAKTSVRCDVYSTRGSENSQIDKAIRENLEHEVMQRIRSLEAEQKKATTFYDAVSTSHYQDKIASVVEAHVKQERLRGCEIRPAEVKAQPTDDITARAESPKQTKVSHRKSREGCRQCKALRTKCDEKKPSCTRCETRRVVCSGYSTNIRWSYKHELEQQRSKSSQGIAPVVGPTIHNNLQSPGLEFGSGASALQTGVSSTDGHRGRHEFPTTFVSNDNSTGPLLTPWDESHHLGSHSFDDNSIFYNLEDAALNGLFLQSEGADWLNIPLQDRVEELPRDLSPIPISDDTPDILRDRPSNGNRGEDRSQGQIISIPESSRSREIRDVSSSLSTYFFQDVLPRYCTWDSNSNIIRIITQAMWQSSGALHHTIQSMAASCLSNEIPYLSKIAAQERILALECVQKTPMGEDRLLADFLLGHTSCWVNPTDLVPNQFNELWATLGSYTSLVGTTSVVTFVQEALEYWTMVLSFITDTEQLGMSVTALPRTSGPLPLNSIITPNPFSGVTRGAVAIFTDTSRLIYKLRKRLPQLRFIRETDIDFLRETLNEAHQLEQRILGYSPLDVSTIVVLGDPHTTPEHFKILDEVFWYTSLLQLYRVFPDLLIQRYQPWNPQRILRPEAASHIPSRDEMDEWLMKLALYISTMLQGIPLDSRTRSIQAPVIVALSSELRYKSPDVSELDAASETDQQRAVAISTVSHAIEIARARRFVMSRLSIYWHVLPLQKVKKYQMLVKHIWEALDAGVPNVYWADMLSNNQLRTVMG</sequence>
<name>A0A395SMA1_9HYPO</name>
<dbReference type="PROSITE" id="PS00463">
    <property type="entry name" value="ZN2_CY6_FUNGAL_1"/>
    <property type="match status" value="1"/>
</dbReference>
<dbReference type="Gene3D" id="3.90.380.10">
    <property type="entry name" value="Naphthalene 1,2-dioxygenase Alpha Subunit, Chain A, domain 1"/>
    <property type="match status" value="1"/>
</dbReference>
<dbReference type="InterPro" id="IPR036864">
    <property type="entry name" value="Zn2-C6_fun-type_DNA-bd_sf"/>
</dbReference>
<proteinExistence type="predicted"/>
<evidence type="ECO:0000256" key="5">
    <source>
        <dbReference type="ARBA" id="ARBA00023014"/>
    </source>
</evidence>
<keyword evidence="12" id="KW-1185">Reference proteome</keyword>
<feature type="transmembrane region" description="Helical" evidence="8">
    <location>
        <begin position="6"/>
        <end position="24"/>
    </location>
</feature>
<dbReference type="PANTHER" id="PTHR43756:SF6">
    <property type="entry name" value="CLUSTER-BINDING PROTEIN, PUTATIVE (AFU_ORTHOLOGUE AFUA_6G03920)-RELATED"/>
    <property type="match status" value="1"/>
</dbReference>
<dbReference type="CDD" id="cd03469">
    <property type="entry name" value="Rieske_RO_Alpha_N"/>
    <property type="match status" value="1"/>
</dbReference>
<evidence type="ECO:0000256" key="8">
    <source>
        <dbReference type="SAM" id="Phobius"/>
    </source>
</evidence>
<evidence type="ECO:0000313" key="11">
    <source>
        <dbReference type="EMBL" id="RGP73574.1"/>
    </source>
</evidence>
<evidence type="ECO:0000256" key="1">
    <source>
        <dbReference type="ARBA" id="ARBA00022714"/>
    </source>
</evidence>
<feature type="region of interest" description="Disordered" evidence="7">
    <location>
        <begin position="453"/>
        <end position="484"/>
    </location>
</feature>
<keyword evidence="8" id="KW-0472">Membrane</keyword>
<dbReference type="InterPro" id="IPR036922">
    <property type="entry name" value="Rieske_2Fe-2S_sf"/>
</dbReference>
<evidence type="ECO:0000256" key="2">
    <source>
        <dbReference type="ARBA" id="ARBA00022723"/>
    </source>
</evidence>
<keyword evidence="4" id="KW-0408">Iron</keyword>
<evidence type="ECO:0000313" key="12">
    <source>
        <dbReference type="Proteomes" id="UP000266234"/>
    </source>
</evidence>
<keyword evidence="3" id="KW-0560">Oxidoreductase</keyword>
<dbReference type="InterPro" id="IPR021858">
    <property type="entry name" value="Fun_TF"/>
</dbReference>
<dbReference type="Proteomes" id="UP000266234">
    <property type="component" value="Unassembled WGS sequence"/>
</dbReference>
<dbReference type="GO" id="GO:0000981">
    <property type="term" value="F:DNA-binding transcription factor activity, RNA polymerase II-specific"/>
    <property type="evidence" value="ECO:0007669"/>
    <property type="project" value="InterPro"/>
</dbReference>
<dbReference type="STRING" id="694270.A0A395SMA1"/>
<dbReference type="InterPro" id="IPR001663">
    <property type="entry name" value="Rng_hydr_dOase-A"/>
</dbReference>
<organism evidence="11 12">
    <name type="scientific">Fusarium longipes</name>
    <dbReference type="NCBI Taxonomy" id="694270"/>
    <lineage>
        <taxon>Eukaryota</taxon>
        <taxon>Fungi</taxon>
        <taxon>Dikarya</taxon>
        <taxon>Ascomycota</taxon>
        <taxon>Pezizomycotina</taxon>
        <taxon>Sordariomycetes</taxon>
        <taxon>Hypocreomycetidae</taxon>
        <taxon>Hypocreales</taxon>
        <taxon>Nectriaceae</taxon>
        <taxon>Fusarium</taxon>
    </lineage>
</organism>
<gene>
    <name evidence="11" type="ORF">FLONG3_6311</name>
</gene>
<keyword evidence="5" id="KW-0411">Iron-sulfur</keyword>
<feature type="region of interest" description="Disordered" evidence="7">
    <location>
        <begin position="545"/>
        <end position="579"/>
    </location>
</feature>
<dbReference type="PROSITE" id="PS50048">
    <property type="entry name" value="ZN2_CY6_FUNGAL_2"/>
    <property type="match status" value="1"/>
</dbReference>
<dbReference type="Gene3D" id="2.102.10.10">
    <property type="entry name" value="Rieske [2Fe-2S] iron-sulphur domain"/>
    <property type="match status" value="1"/>
</dbReference>
<dbReference type="PRINTS" id="PR00090">
    <property type="entry name" value="RNGDIOXGNASE"/>
</dbReference>
<keyword evidence="1" id="KW-0001">2Fe-2S</keyword>
<keyword evidence="6" id="KW-0539">Nucleus</keyword>
<evidence type="ECO:0000259" key="9">
    <source>
        <dbReference type="PROSITE" id="PS50048"/>
    </source>
</evidence>
<dbReference type="CDD" id="cd00067">
    <property type="entry name" value="GAL4"/>
    <property type="match status" value="1"/>
</dbReference>
<dbReference type="SMART" id="SM00066">
    <property type="entry name" value="GAL4"/>
    <property type="match status" value="1"/>
</dbReference>
<dbReference type="Pfam" id="PF00355">
    <property type="entry name" value="Rieske"/>
    <property type="match status" value="1"/>
</dbReference>
<dbReference type="SUPFAM" id="SSF50022">
    <property type="entry name" value="ISP domain"/>
    <property type="match status" value="1"/>
</dbReference>
<dbReference type="AlphaFoldDB" id="A0A395SMA1"/>
<keyword evidence="8" id="KW-1133">Transmembrane helix</keyword>
<evidence type="ECO:0000256" key="3">
    <source>
        <dbReference type="ARBA" id="ARBA00023002"/>
    </source>
</evidence>
<dbReference type="GO" id="GO:0051537">
    <property type="term" value="F:2 iron, 2 sulfur cluster binding"/>
    <property type="evidence" value="ECO:0007669"/>
    <property type="project" value="UniProtKB-KW"/>
</dbReference>
<keyword evidence="8" id="KW-0812">Transmembrane</keyword>
<dbReference type="InterPro" id="IPR017941">
    <property type="entry name" value="Rieske_2Fe-2S"/>
</dbReference>
<dbReference type="OrthoDB" id="4835445at2759"/>
<keyword evidence="2" id="KW-0479">Metal-binding</keyword>
<dbReference type="Pfam" id="PF11951">
    <property type="entry name" value="Fungal_trans_2"/>
    <property type="match status" value="1"/>
</dbReference>
<dbReference type="EMBL" id="PXOG01000140">
    <property type="protein sequence ID" value="RGP73574.1"/>
    <property type="molecule type" value="Genomic_DNA"/>
</dbReference>
<accession>A0A395SMA1</accession>
<feature type="domain" description="Zn(2)-C6 fungal-type" evidence="9">
    <location>
        <begin position="380"/>
        <end position="409"/>
    </location>
</feature>
<protein>
    <recommendedName>
        <fullName evidence="13">Zn(2)-C6 fungal-type domain-containing protein</fullName>
    </recommendedName>
</protein>
<dbReference type="GO" id="GO:0016491">
    <property type="term" value="F:oxidoreductase activity"/>
    <property type="evidence" value="ECO:0007669"/>
    <property type="project" value="UniProtKB-KW"/>
</dbReference>
<evidence type="ECO:0000256" key="4">
    <source>
        <dbReference type="ARBA" id="ARBA00023004"/>
    </source>
</evidence>
<dbReference type="SUPFAM" id="SSF57701">
    <property type="entry name" value="Zn2/Cys6 DNA-binding domain"/>
    <property type="match status" value="1"/>
</dbReference>
<dbReference type="PROSITE" id="PS51296">
    <property type="entry name" value="RIESKE"/>
    <property type="match status" value="1"/>
</dbReference>
<feature type="compositionally biased region" description="Basic and acidic residues" evidence="7">
    <location>
        <begin position="558"/>
        <end position="574"/>
    </location>
</feature>
<dbReference type="InterPro" id="IPR001138">
    <property type="entry name" value="Zn2Cys6_DnaBD"/>
</dbReference>
<evidence type="ECO:0000259" key="10">
    <source>
        <dbReference type="PROSITE" id="PS51296"/>
    </source>
</evidence>
<feature type="domain" description="Rieske" evidence="10">
    <location>
        <begin position="78"/>
        <end position="154"/>
    </location>
</feature>
<evidence type="ECO:0000256" key="6">
    <source>
        <dbReference type="ARBA" id="ARBA00023242"/>
    </source>
</evidence>
<dbReference type="Pfam" id="PF00172">
    <property type="entry name" value="Zn_clus"/>
    <property type="match status" value="1"/>
</dbReference>
<feature type="compositionally biased region" description="Polar residues" evidence="7">
    <location>
        <begin position="458"/>
        <end position="467"/>
    </location>
</feature>
<dbReference type="PANTHER" id="PTHR43756">
    <property type="entry name" value="CHOLINE MONOOXYGENASE, CHLOROPLASTIC"/>
    <property type="match status" value="1"/>
</dbReference>
<reference evidence="11 12" key="1">
    <citation type="journal article" date="2018" name="PLoS Pathog.">
        <title>Evolution of structural diversity of trichothecenes, a family of toxins produced by plant pathogenic and entomopathogenic fungi.</title>
        <authorList>
            <person name="Proctor R.H."/>
            <person name="McCormick S.P."/>
            <person name="Kim H.S."/>
            <person name="Cardoza R.E."/>
            <person name="Stanley A.M."/>
            <person name="Lindo L."/>
            <person name="Kelly A."/>
            <person name="Brown D.W."/>
            <person name="Lee T."/>
            <person name="Vaughan M.M."/>
            <person name="Alexander N.J."/>
            <person name="Busman M."/>
            <person name="Gutierrez S."/>
        </authorList>
    </citation>
    <scope>NUCLEOTIDE SEQUENCE [LARGE SCALE GENOMIC DNA]</scope>
    <source>
        <strain evidence="11 12">NRRL 20695</strain>
    </source>
</reference>
<evidence type="ECO:0008006" key="13">
    <source>
        <dbReference type="Google" id="ProtNLM"/>
    </source>
</evidence>
<dbReference type="GO" id="GO:0008270">
    <property type="term" value="F:zinc ion binding"/>
    <property type="evidence" value="ECO:0007669"/>
    <property type="project" value="InterPro"/>
</dbReference>
<evidence type="ECO:0000256" key="7">
    <source>
        <dbReference type="SAM" id="MobiDB-lite"/>
    </source>
</evidence>